<evidence type="ECO:0000313" key="10">
    <source>
        <dbReference type="EMBL" id="KAK0627946.1"/>
    </source>
</evidence>
<evidence type="ECO:0000256" key="5">
    <source>
        <dbReference type="ARBA" id="ARBA00022824"/>
    </source>
</evidence>
<keyword evidence="6" id="KW-0496">Mitochondrion</keyword>
<dbReference type="Gene3D" id="3.40.50.1820">
    <property type="entry name" value="alpha/beta hydrolase"/>
    <property type="match status" value="1"/>
</dbReference>
<gene>
    <name evidence="10" type="ORF">B0T14DRAFT_563709</name>
</gene>
<evidence type="ECO:0000313" key="11">
    <source>
        <dbReference type="Proteomes" id="UP001175000"/>
    </source>
</evidence>
<evidence type="ECO:0000256" key="8">
    <source>
        <dbReference type="SAM" id="MobiDB-lite"/>
    </source>
</evidence>
<name>A0AA39X609_9PEZI</name>
<dbReference type="GO" id="GO:0005739">
    <property type="term" value="C:mitochondrion"/>
    <property type="evidence" value="ECO:0007669"/>
    <property type="project" value="UniProtKB-SubCell"/>
</dbReference>
<organism evidence="10 11">
    <name type="scientific">Immersiella caudata</name>
    <dbReference type="NCBI Taxonomy" id="314043"/>
    <lineage>
        <taxon>Eukaryota</taxon>
        <taxon>Fungi</taxon>
        <taxon>Dikarya</taxon>
        <taxon>Ascomycota</taxon>
        <taxon>Pezizomycotina</taxon>
        <taxon>Sordariomycetes</taxon>
        <taxon>Sordariomycetidae</taxon>
        <taxon>Sordariales</taxon>
        <taxon>Lasiosphaeriaceae</taxon>
        <taxon>Immersiella</taxon>
    </lineage>
</organism>
<evidence type="ECO:0000256" key="6">
    <source>
        <dbReference type="ARBA" id="ARBA00023128"/>
    </source>
</evidence>
<dbReference type="GO" id="GO:0016020">
    <property type="term" value="C:membrane"/>
    <property type="evidence" value="ECO:0007669"/>
    <property type="project" value="UniProtKB-SubCell"/>
</dbReference>
<dbReference type="AlphaFoldDB" id="A0AA39X609"/>
<dbReference type="SUPFAM" id="SSF53474">
    <property type="entry name" value="alpha/beta-Hydrolases"/>
    <property type="match status" value="1"/>
</dbReference>
<evidence type="ECO:0000259" key="9">
    <source>
        <dbReference type="Pfam" id="PF05057"/>
    </source>
</evidence>
<comment type="subcellular location">
    <subcellularLocation>
        <location evidence="2">Endoplasmic reticulum</location>
    </subcellularLocation>
    <subcellularLocation>
        <location evidence="3">Membrane</location>
    </subcellularLocation>
    <subcellularLocation>
        <location evidence="1">Mitochondrion</location>
    </subcellularLocation>
</comment>
<accession>A0AA39X609</accession>
<keyword evidence="5" id="KW-0256">Endoplasmic reticulum</keyword>
<dbReference type="InterPro" id="IPR052374">
    <property type="entry name" value="SERAC1"/>
</dbReference>
<reference evidence="10" key="1">
    <citation type="submission" date="2023-06" db="EMBL/GenBank/DDBJ databases">
        <title>Genome-scale phylogeny and comparative genomics of the fungal order Sordariales.</title>
        <authorList>
            <consortium name="Lawrence Berkeley National Laboratory"/>
            <person name="Hensen N."/>
            <person name="Bonometti L."/>
            <person name="Westerberg I."/>
            <person name="Brannstrom I.O."/>
            <person name="Guillou S."/>
            <person name="Cros-Aarteil S."/>
            <person name="Calhoun S."/>
            <person name="Haridas S."/>
            <person name="Kuo A."/>
            <person name="Mondo S."/>
            <person name="Pangilinan J."/>
            <person name="Riley R."/>
            <person name="Labutti K."/>
            <person name="Andreopoulos B."/>
            <person name="Lipzen A."/>
            <person name="Chen C."/>
            <person name="Yanf M."/>
            <person name="Daum C."/>
            <person name="Ng V."/>
            <person name="Clum A."/>
            <person name="Steindorff A."/>
            <person name="Ohm R."/>
            <person name="Martin F."/>
            <person name="Silar P."/>
            <person name="Natvig D."/>
            <person name="Lalanne C."/>
            <person name="Gautier V."/>
            <person name="Ament-Velasquez S.L."/>
            <person name="Kruys A."/>
            <person name="Hutchinson M.I."/>
            <person name="Powell A.J."/>
            <person name="Barry K."/>
            <person name="Miller A.N."/>
            <person name="Grigoriev I.V."/>
            <person name="Debuchy R."/>
            <person name="Gladieux P."/>
            <person name="Thoren M.H."/>
            <person name="Johannesson H."/>
        </authorList>
    </citation>
    <scope>NUCLEOTIDE SEQUENCE</scope>
    <source>
        <strain evidence="10">CBS 606.72</strain>
    </source>
</reference>
<proteinExistence type="inferred from homology"/>
<feature type="region of interest" description="Disordered" evidence="8">
    <location>
        <begin position="1"/>
        <end position="21"/>
    </location>
</feature>
<comment type="similarity">
    <text evidence="4">Belongs to the putative lipase ROG1 family.</text>
</comment>
<keyword evidence="7" id="KW-0472">Membrane</keyword>
<evidence type="ECO:0000256" key="2">
    <source>
        <dbReference type="ARBA" id="ARBA00004240"/>
    </source>
</evidence>
<evidence type="ECO:0000256" key="3">
    <source>
        <dbReference type="ARBA" id="ARBA00004370"/>
    </source>
</evidence>
<dbReference type="Pfam" id="PF05057">
    <property type="entry name" value="DUF676"/>
    <property type="match status" value="1"/>
</dbReference>
<dbReference type="Proteomes" id="UP001175000">
    <property type="component" value="Unassembled WGS sequence"/>
</dbReference>
<protein>
    <recommendedName>
        <fullName evidence="9">DUF676 domain-containing protein</fullName>
    </recommendedName>
</protein>
<evidence type="ECO:0000256" key="7">
    <source>
        <dbReference type="ARBA" id="ARBA00023136"/>
    </source>
</evidence>
<dbReference type="PANTHER" id="PTHR48182:SF2">
    <property type="entry name" value="PROTEIN SERAC1"/>
    <property type="match status" value="1"/>
</dbReference>
<feature type="domain" description="DUF676" evidence="9">
    <location>
        <begin position="52"/>
        <end position="189"/>
    </location>
</feature>
<comment type="caution">
    <text evidence="10">The sequence shown here is derived from an EMBL/GenBank/DDBJ whole genome shotgun (WGS) entry which is preliminary data.</text>
</comment>
<evidence type="ECO:0000256" key="1">
    <source>
        <dbReference type="ARBA" id="ARBA00004173"/>
    </source>
</evidence>
<sequence length="250" mass="27593">MNSWWKRQGGNIGGGDQADDGRRRLAERPLGLFVLHPTEAFPPKENYLDADIVAIHGLNGTARNTWTDKQSGKCWLESGDFLPAALPNARIMTFGYNSGLAFSKSRGGIETYARDLLNRLKIVRGDTQARHRPLVFVAHSLGGIVVKKALVIAHEAQHVYGDVLRSTKGIVFMGTPHRGGSGMVPWAVLWSNLVNIATLGQAMRKDLLKNLKSDSAVLQEISRQFTHRATSLQIRSFTEQEVEGPLKTLI</sequence>
<dbReference type="PANTHER" id="PTHR48182">
    <property type="entry name" value="PROTEIN SERAC1"/>
    <property type="match status" value="1"/>
</dbReference>
<dbReference type="InterPro" id="IPR029058">
    <property type="entry name" value="AB_hydrolase_fold"/>
</dbReference>
<evidence type="ECO:0000256" key="4">
    <source>
        <dbReference type="ARBA" id="ARBA00007920"/>
    </source>
</evidence>
<dbReference type="EMBL" id="JAULSU010000002">
    <property type="protein sequence ID" value="KAK0627946.1"/>
    <property type="molecule type" value="Genomic_DNA"/>
</dbReference>
<keyword evidence="11" id="KW-1185">Reference proteome</keyword>
<dbReference type="InterPro" id="IPR007751">
    <property type="entry name" value="DUF676_lipase-like"/>
</dbReference>
<dbReference type="GO" id="GO:0005783">
    <property type="term" value="C:endoplasmic reticulum"/>
    <property type="evidence" value="ECO:0007669"/>
    <property type="project" value="UniProtKB-SubCell"/>
</dbReference>